<keyword evidence="6 7" id="KW-0665">Pyrimidine biosynthesis</keyword>
<dbReference type="AlphaFoldDB" id="A0A1Q5PSV7"/>
<feature type="binding site" evidence="7">
    <location>
        <position position="312"/>
    </location>
    <ligand>
        <name>substrate</name>
    </ligand>
</feature>
<comment type="pathway">
    <text evidence="7">Pyrimidine metabolism; UMP biosynthesis via de novo pathway; (S)-dihydroorotate from bicarbonate: step 3/3.</text>
</comment>
<dbReference type="InterPro" id="IPR050138">
    <property type="entry name" value="DHOase/Allantoinase_Hydrolase"/>
</dbReference>
<keyword evidence="3 7" id="KW-0479">Metal-binding</keyword>
<dbReference type="InterPro" id="IPR013108">
    <property type="entry name" value="Amidohydro_3"/>
</dbReference>
<feature type="binding site" evidence="7">
    <location>
        <position position="155"/>
    </location>
    <ligand>
        <name>Zn(2+)</name>
        <dbReference type="ChEBI" id="CHEBI:29105"/>
        <label>2</label>
    </ligand>
</feature>
<dbReference type="STRING" id="156892.BM477_00690"/>
<comment type="function">
    <text evidence="1 7">Catalyzes the reversible cyclization of carbamoyl aspartate to dihydroorotate.</text>
</comment>
<reference evidence="11" key="1">
    <citation type="submission" date="2016-11" db="EMBL/GenBank/DDBJ databases">
        <title>Actinomyces gypaetusis sp. nov. isolated from Gypaetus barbatus in Qinghai Tibet Plateau China.</title>
        <authorList>
            <person name="Meng X."/>
        </authorList>
    </citation>
    <scope>NUCLEOTIDE SEQUENCE [LARGE SCALE GENOMIC DNA]</scope>
    <source>
        <strain evidence="11">DSM 15383</strain>
    </source>
</reference>
<dbReference type="GO" id="GO:0004038">
    <property type="term" value="F:allantoinase activity"/>
    <property type="evidence" value="ECO:0007669"/>
    <property type="project" value="TreeGrafter"/>
</dbReference>
<dbReference type="GO" id="GO:0005737">
    <property type="term" value="C:cytoplasm"/>
    <property type="evidence" value="ECO:0007669"/>
    <property type="project" value="TreeGrafter"/>
</dbReference>
<name>A0A1Q5PSV7_9ACTO</name>
<dbReference type="GO" id="GO:0004151">
    <property type="term" value="F:dihydroorotase activity"/>
    <property type="evidence" value="ECO:0007669"/>
    <property type="project" value="UniProtKB-UniRule"/>
</dbReference>
<evidence type="ECO:0000313" key="10">
    <source>
        <dbReference type="EMBL" id="OKL50671.1"/>
    </source>
</evidence>
<evidence type="ECO:0000256" key="1">
    <source>
        <dbReference type="ARBA" id="ARBA00002368"/>
    </source>
</evidence>
<keyword evidence="11" id="KW-1185">Reference proteome</keyword>
<evidence type="ECO:0000313" key="11">
    <source>
        <dbReference type="Proteomes" id="UP000186465"/>
    </source>
</evidence>
<dbReference type="GO" id="GO:0044205">
    <property type="term" value="P:'de novo' UMP biosynthetic process"/>
    <property type="evidence" value="ECO:0007669"/>
    <property type="project" value="UniProtKB-UniRule"/>
</dbReference>
<sequence length="434" mass="45814">MLITNARTLGAGTSDSLEATQILVADGKVKAIVTGRADAPQQTDARVIDVQGALVTPGLVDIHVHLREPGETHKETIATGTAAAARGGWTTVCAMPNTVPDPHTPQLLAQVQELIREHAVINVHAYSPITRGLTSDDVVDIIAQAEAGAVGFSNDGKGVQKAGTMWRAMQLAAQVNRPVATHAEDESIKGEGVINEGEASARLDLPGIHRLAETVQVARDALIAEATGAHYHLCHASTVESMRILRRAQADGVNMSAEATPHHLLLTDADIPADDANWKVNPPLRSQLDAAAVLEGLNDGTISAIATDNAPHTDPEKHCSFRTGAFGLVTNEHSFALLYTHLVRTGKLSLRRLVELLTTGPADLYHLDAGRLSVGVPADLAAYALDSQSLIDPAAFVGMGHNNPFVNTPVQGDCVLTLCGGRVVNWQPTLGPQN</sequence>
<comment type="cofactor">
    <cofactor evidence="7">
        <name>Zn(2+)</name>
        <dbReference type="ChEBI" id="CHEBI:29105"/>
    </cofactor>
    <text evidence="7">Binds 2 Zn(2+) ions per subunit.</text>
</comment>
<evidence type="ECO:0000256" key="2">
    <source>
        <dbReference type="ARBA" id="ARBA00010286"/>
    </source>
</evidence>
<dbReference type="GO" id="GO:0008270">
    <property type="term" value="F:zinc ion binding"/>
    <property type="evidence" value="ECO:0007669"/>
    <property type="project" value="UniProtKB-UniRule"/>
</dbReference>
<dbReference type="HAMAP" id="MF_00220_B">
    <property type="entry name" value="PyrC_classI_B"/>
    <property type="match status" value="1"/>
</dbReference>
<dbReference type="InterPro" id="IPR004722">
    <property type="entry name" value="DHOase"/>
</dbReference>
<dbReference type="InterPro" id="IPR011059">
    <property type="entry name" value="Metal-dep_hydrolase_composite"/>
</dbReference>
<dbReference type="PROSITE" id="PS00483">
    <property type="entry name" value="DIHYDROOROTASE_2"/>
    <property type="match status" value="1"/>
</dbReference>
<evidence type="ECO:0000256" key="5">
    <source>
        <dbReference type="ARBA" id="ARBA00022833"/>
    </source>
</evidence>
<dbReference type="PANTHER" id="PTHR43668:SF2">
    <property type="entry name" value="ALLANTOINASE"/>
    <property type="match status" value="1"/>
</dbReference>
<feature type="binding site" evidence="7">
    <location>
        <position position="97"/>
    </location>
    <ligand>
        <name>substrate</name>
    </ligand>
</feature>
<dbReference type="PROSITE" id="PS00482">
    <property type="entry name" value="DIHYDROOROTASE_1"/>
    <property type="match status" value="1"/>
</dbReference>
<feature type="binding site" evidence="7">
    <location>
        <position position="155"/>
    </location>
    <ligand>
        <name>Zn(2+)</name>
        <dbReference type="ChEBI" id="CHEBI:29105"/>
        <label>1</label>
    </ligand>
</feature>
<dbReference type="PANTHER" id="PTHR43668">
    <property type="entry name" value="ALLANTOINASE"/>
    <property type="match status" value="1"/>
</dbReference>
<dbReference type="EMBL" id="MPDM01000001">
    <property type="protein sequence ID" value="OKL50671.1"/>
    <property type="molecule type" value="Genomic_DNA"/>
</dbReference>
<comment type="similarity">
    <text evidence="2 7">Belongs to the metallo-dependent hydrolases superfamily. DHOase family. Class I DHOase subfamily.</text>
</comment>
<feature type="binding site" evidence="7">
    <location>
        <position position="63"/>
    </location>
    <ligand>
        <name>Zn(2+)</name>
        <dbReference type="ChEBI" id="CHEBI:29105"/>
        <label>1</label>
    </ligand>
</feature>
<dbReference type="EC" id="3.5.2.3" evidence="7"/>
<feature type="binding site" evidence="7">
    <location>
        <begin position="65"/>
        <end position="67"/>
    </location>
    <ligand>
        <name>substrate</name>
    </ligand>
</feature>
<gene>
    <name evidence="7" type="primary">pyrC</name>
    <name evidence="10" type="ORF">BM477_00690</name>
</gene>
<dbReference type="InterPro" id="IPR002195">
    <property type="entry name" value="Dihydroorotase_CS"/>
</dbReference>
<dbReference type="UniPathway" id="UPA00070">
    <property type="reaction ID" value="UER00117"/>
</dbReference>
<feature type="binding site" evidence="7">
    <location>
        <position position="281"/>
    </location>
    <ligand>
        <name>substrate</name>
    </ligand>
</feature>
<dbReference type="Proteomes" id="UP000186465">
    <property type="component" value="Unassembled WGS sequence"/>
</dbReference>
<feature type="binding site" evidence="7">
    <location>
        <position position="235"/>
    </location>
    <ligand>
        <name>Zn(2+)</name>
        <dbReference type="ChEBI" id="CHEBI:29105"/>
        <label>2</label>
    </ligand>
</feature>
<keyword evidence="4 7" id="KW-0378">Hydrolase</keyword>
<dbReference type="Gene3D" id="2.30.40.10">
    <property type="entry name" value="Urease, subunit C, domain 1"/>
    <property type="match status" value="1"/>
</dbReference>
<evidence type="ECO:0000259" key="8">
    <source>
        <dbReference type="Pfam" id="PF07969"/>
    </source>
</evidence>
<accession>A0A1Q5PSV7</accession>
<dbReference type="InterPro" id="IPR024403">
    <property type="entry name" value="DHOase_cat"/>
</dbReference>
<dbReference type="CDD" id="cd01317">
    <property type="entry name" value="DHOase_IIa"/>
    <property type="match status" value="1"/>
</dbReference>
<evidence type="ECO:0000256" key="7">
    <source>
        <dbReference type="HAMAP-Rule" id="MF_00220"/>
    </source>
</evidence>
<feature type="binding site" evidence="7">
    <location>
        <begin position="326"/>
        <end position="327"/>
    </location>
    <ligand>
        <name>substrate</name>
    </ligand>
</feature>
<proteinExistence type="inferred from homology"/>
<organism evidence="10 11">
    <name type="scientific">Boudabousia marimammalium</name>
    <dbReference type="NCBI Taxonomy" id="156892"/>
    <lineage>
        <taxon>Bacteria</taxon>
        <taxon>Bacillati</taxon>
        <taxon>Actinomycetota</taxon>
        <taxon>Actinomycetes</taxon>
        <taxon>Actinomycetales</taxon>
        <taxon>Actinomycetaceae</taxon>
        <taxon>Boudabousia</taxon>
    </lineage>
</organism>
<evidence type="ECO:0000256" key="6">
    <source>
        <dbReference type="ARBA" id="ARBA00022975"/>
    </source>
</evidence>
<feature type="binding site" evidence="7">
    <location>
        <position position="308"/>
    </location>
    <ligand>
        <name>Zn(2+)</name>
        <dbReference type="ChEBI" id="CHEBI:29105"/>
        <label>1</label>
    </ligand>
</feature>
<feature type="binding site" evidence="7">
    <location>
        <position position="182"/>
    </location>
    <ligand>
        <name>Zn(2+)</name>
        <dbReference type="ChEBI" id="CHEBI:29105"/>
        <label>2</label>
    </ligand>
</feature>
<dbReference type="Pfam" id="PF12890">
    <property type="entry name" value="DHOase"/>
    <property type="match status" value="1"/>
</dbReference>
<dbReference type="SUPFAM" id="SSF51338">
    <property type="entry name" value="Composite domain of metallo-dependent hydrolases"/>
    <property type="match status" value="1"/>
</dbReference>
<dbReference type="SUPFAM" id="SSF51556">
    <property type="entry name" value="Metallo-dependent hydrolases"/>
    <property type="match status" value="1"/>
</dbReference>
<evidence type="ECO:0000256" key="3">
    <source>
        <dbReference type="ARBA" id="ARBA00022723"/>
    </source>
</evidence>
<feature type="domain" description="Amidohydrolase 3" evidence="8">
    <location>
        <begin position="284"/>
        <end position="424"/>
    </location>
</feature>
<feature type="binding site" evidence="7">
    <location>
        <position position="65"/>
    </location>
    <ligand>
        <name>Zn(2+)</name>
        <dbReference type="ChEBI" id="CHEBI:29105"/>
        <label>1</label>
    </ligand>
</feature>
<comment type="catalytic activity">
    <reaction evidence="7">
        <text>(S)-dihydroorotate + H2O = N-carbamoyl-L-aspartate + H(+)</text>
        <dbReference type="Rhea" id="RHEA:24296"/>
        <dbReference type="ChEBI" id="CHEBI:15377"/>
        <dbReference type="ChEBI" id="CHEBI:15378"/>
        <dbReference type="ChEBI" id="CHEBI:30864"/>
        <dbReference type="ChEBI" id="CHEBI:32814"/>
        <dbReference type="EC" id="3.5.2.3"/>
    </reaction>
</comment>
<feature type="domain" description="Dihydroorotase catalytic" evidence="9">
    <location>
        <begin position="53"/>
        <end position="241"/>
    </location>
</feature>
<dbReference type="GO" id="GO:0006145">
    <property type="term" value="P:purine nucleobase catabolic process"/>
    <property type="evidence" value="ECO:0007669"/>
    <property type="project" value="TreeGrafter"/>
</dbReference>
<comment type="caution">
    <text evidence="10">The sequence shown here is derived from an EMBL/GenBank/DDBJ whole genome shotgun (WGS) entry which is preliminary data.</text>
</comment>
<dbReference type="Gene3D" id="3.20.20.140">
    <property type="entry name" value="Metal-dependent hydrolases"/>
    <property type="match status" value="1"/>
</dbReference>
<dbReference type="Pfam" id="PF07969">
    <property type="entry name" value="Amidohydro_3"/>
    <property type="match status" value="1"/>
</dbReference>
<keyword evidence="5 7" id="KW-0862">Zinc</keyword>
<evidence type="ECO:0000256" key="4">
    <source>
        <dbReference type="ARBA" id="ARBA00022801"/>
    </source>
</evidence>
<evidence type="ECO:0000259" key="9">
    <source>
        <dbReference type="Pfam" id="PF12890"/>
    </source>
</evidence>
<feature type="active site" evidence="7">
    <location>
        <position position="308"/>
    </location>
</feature>
<dbReference type="NCBIfam" id="TIGR00857">
    <property type="entry name" value="pyrC_multi"/>
    <property type="match status" value="1"/>
</dbReference>
<protein>
    <recommendedName>
        <fullName evidence="7">Dihydroorotase</fullName>
        <shortName evidence="7">DHOase</shortName>
        <ecNumber evidence="7">3.5.2.3</ecNumber>
    </recommendedName>
</protein>
<dbReference type="InterPro" id="IPR032466">
    <property type="entry name" value="Metal_Hydrolase"/>
</dbReference>